<dbReference type="Proteomes" id="UP000722485">
    <property type="component" value="Unassembled WGS sequence"/>
</dbReference>
<dbReference type="PANTHER" id="PTHR24126">
    <property type="entry name" value="ANKYRIN REPEAT, PH AND SEC7 DOMAIN CONTAINING PROTEIN SECG-RELATED"/>
    <property type="match status" value="1"/>
</dbReference>
<keyword evidence="3 5" id="KW-0040">ANK repeat</keyword>
<sequence length="1058" mass="118343">MDALSVTASVIAVLQLSSNVVKYINSAAGATKERKHLREELRACESILLQLKDGIDDSEEGEAWSATIAALESPGAPLGRLSVALTSIEAKLQPNEKIKKVLADLRWPFNEKEIKEIFSAIEREKSLLGLALANNSRKLTQEIQRTSKHNQKQLTELIEVMNRSSQEYEARFLGVNDNLANLQDSQARLHDGLETLHRSHNQRELVEERLTILNWLTPIDYSAQQSDYINWRQEGSGQWFLDSEMFKAWVESDNQTLFCPGIPGAGKTILTSIVVDDLTTRFGNDKSIGIAYIYCNFRRHDEQKAEHLLASLLRQLAQGLSDLPDDLKLLYENSKYSRIHPSYEEVLKDRFDENNSLEIRATKEDIEKYIDGHMGQLAAFDDWGLQLHDEIKAGISDAVDGMFLLAHIYLQSFDDKTTTRAVRKALRQLQKQTPGSNEDQKRDVLDQAYKDAMDRIKNQSPGFQKLALVVLSWITCARRPLTTAELQHALAVEVGDTCLGEDNLERIERMVSVCAGLVTVDENTNIIRLVHYTTQEYFERRQKQLFVDAETEITQICATYLSFSVFESGICQTDTDFEERLESNTLYDYAVHNWGHHACGAAKTCQQVIDFLLCDAKVEAASQALMAVERVSFHSNYSQDIPRQVTGLHMAAYFGVEWAVKSLIDEQANVDQKDSNGQTPLSWAAERGHAAAVQLLLDTDRVDVDGQDKVGRTPLSWVTNEIRVASQNYMISFADLIKNRYPGMIETFKSFLVVLQAHQMGLLTNQTLHMMVAQIFNSDPDIIKGFTQLLPSSEAWYISRSTVPENENVTMYFDDGADIEAIDTAGPTPLCRAVESEREVIIGLLLSHGAELEKKDNIGWTPLSWATDRGLKPIVKVLLDKGADFKIKGKDGVTLLSRATGRGDKVIVKELINAGSDLEAKDSKGWTPLMRAAQVGNRAIVKLLLDARADVEAKSKDGWTPLVQAVHMGYEGIVKELLHFGCDLEAKGIDGLTPLSRAAKMGYVAVVKQLLLFGADVEAKDDDGLTPQLWAAKMGHEAIVELLVCGDKPERDLRDENN</sequence>
<keyword evidence="4 6" id="KW-0539">Nucleus</keyword>
<feature type="repeat" description="ANK" evidence="5">
    <location>
        <begin position="924"/>
        <end position="956"/>
    </location>
</feature>
<name>A0A9P5LLI7_9HYPO</name>
<dbReference type="GO" id="GO:0006355">
    <property type="term" value="P:regulation of DNA-templated transcription"/>
    <property type="evidence" value="ECO:0007669"/>
    <property type="project" value="InterPro"/>
</dbReference>
<feature type="domain" description="Nephrocystin 3-like N-terminal" evidence="8">
    <location>
        <begin position="235"/>
        <end position="347"/>
    </location>
</feature>
<evidence type="ECO:0000256" key="1">
    <source>
        <dbReference type="ARBA" id="ARBA00004123"/>
    </source>
</evidence>
<feature type="repeat" description="ANK" evidence="5">
    <location>
        <begin position="643"/>
        <end position="675"/>
    </location>
</feature>
<dbReference type="OrthoDB" id="448455at2759"/>
<evidence type="ECO:0000313" key="9">
    <source>
        <dbReference type="EMBL" id="KAF7556652.1"/>
    </source>
</evidence>
<dbReference type="PROSITE" id="PS51477">
    <property type="entry name" value="PAH"/>
    <property type="match status" value="1"/>
</dbReference>
<dbReference type="Gene3D" id="1.20.1160.11">
    <property type="entry name" value="Paired amphipathic helix"/>
    <property type="match status" value="1"/>
</dbReference>
<feature type="repeat" description="ANK" evidence="5">
    <location>
        <begin position="825"/>
        <end position="857"/>
    </location>
</feature>
<feature type="repeat" description="ANK" evidence="5">
    <location>
        <begin position="990"/>
        <end position="1022"/>
    </location>
</feature>
<dbReference type="PROSITE" id="PS50088">
    <property type="entry name" value="ANK_REPEAT"/>
    <property type="match status" value="8"/>
</dbReference>
<comment type="subcellular location">
    <subcellularLocation>
        <location evidence="1 6">Nucleus</location>
    </subcellularLocation>
</comment>
<proteinExistence type="predicted"/>
<feature type="repeat" description="ANK" evidence="5">
    <location>
        <begin position="858"/>
        <end position="890"/>
    </location>
</feature>
<dbReference type="PROSITE" id="PS50297">
    <property type="entry name" value="ANK_REP_REGION"/>
    <property type="match status" value="6"/>
</dbReference>
<dbReference type="InterPro" id="IPR054471">
    <property type="entry name" value="GPIID_WHD"/>
</dbReference>
<dbReference type="InterPro" id="IPR036770">
    <property type="entry name" value="Ankyrin_rpt-contain_sf"/>
</dbReference>
<dbReference type="Pfam" id="PF13637">
    <property type="entry name" value="Ank_4"/>
    <property type="match status" value="1"/>
</dbReference>
<evidence type="ECO:0008006" key="11">
    <source>
        <dbReference type="Google" id="ProtNLM"/>
    </source>
</evidence>
<evidence type="ECO:0000313" key="10">
    <source>
        <dbReference type="Proteomes" id="UP000722485"/>
    </source>
</evidence>
<dbReference type="Pfam" id="PF24883">
    <property type="entry name" value="NPHP3_N"/>
    <property type="match status" value="1"/>
</dbReference>
<evidence type="ECO:0000256" key="6">
    <source>
        <dbReference type="PROSITE-ProRule" id="PRU00810"/>
    </source>
</evidence>
<dbReference type="PRINTS" id="PR01415">
    <property type="entry name" value="ANKYRIN"/>
</dbReference>
<protein>
    <recommendedName>
        <fullName evidence="11">Ankyrin repeat protein</fullName>
    </recommendedName>
</protein>
<dbReference type="InterPro" id="IPR027417">
    <property type="entry name" value="P-loop_NTPase"/>
</dbReference>
<dbReference type="InterPro" id="IPR036600">
    <property type="entry name" value="PAH_sf"/>
</dbReference>
<dbReference type="Gene3D" id="3.40.50.300">
    <property type="entry name" value="P-loop containing nucleotide triphosphate hydrolases"/>
    <property type="match status" value="1"/>
</dbReference>
<feature type="repeat" description="ANK" evidence="5">
    <location>
        <begin position="957"/>
        <end position="989"/>
    </location>
</feature>
<dbReference type="AlphaFoldDB" id="A0A9P5LLI7"/>
<dbReference type="SMART" id="SM00248">
    <property type="entry name" value="ANK"/>
    <property type="match status" value="9"/>
</dbReference>
<dbReference type="InterPro" id="IPR003822">
    <property type="entry name" value="PAH"/>
</dbReference>
<evidence type="ECO:0000256" key="5">
    <source>
        <dbReference type="PROSITE-ProRule" id="PRU00023"/>
    </source>
</evidence>
<dbReference type="SUPFAM" id="SSF47762">
    <property type="entry name" value="PAH2 domain"/>
    <property type="match status" value="1"/>
</dbReference>
<dbReference type="Pfam" id="PF22939">
    <property type="entry name" value="WHD_GPIID"/>
    <property type="match status" value="1"/>
</dbReference>
<evidence type="ECO:0000259" key="7">
    <source>
        <dbReference type="Pfam" id="PF22939"/>
    </source>
</evidence>
<dbReference type="Gene3D" id="1.25.40.20">
    <property type="entry name" value="Ankyrin repeat-containing domain"/>
    <property type="match status" value="4"/>
</dbReference>
<dbReference type="Pfam" id="PF12796">
    <property type="entry name" value="Ank_2"/>
    <property type="match status" value="3"/>
</dbReference>
<keyword evidence="2" id="KW-0677">Repeat</keyword>
<organism evidence="9 10">
    <name type="scientific">Cylindrodendrum hubeiense</name>
    <dbReference type="NCBI Taxonomy" id="595255"/>
    <lineage>
        <taxon>Eukaryota</taxon>
        <taxon>Fungi</taxon>
        <taxon>Dikarya</taxon>
        <taxon>Ascomycota</taxon>
        <taxon>Pezizomycotina</taxon>
        <taxon>Sordariomycetes</taxon>
        <taxon>Hypocreomycetidae</taxon>
        <taxon>Hypocreales</taxon>
        <taxon>Nectriaceae</taxon>
        <taxon>Cylindrodendrum</taxon>
    </lineage>
</organism>
<dbReference type="InterPro" id="IPR002110">
    <property type="entry name" value="Ankyrin_rpt"/>
</dbReference>
<gene>
    <name evidence="9" type="ORF">G7Z17_g1186</name>
</gene>
<feature type="domain" description="GPI inositol-deacylase winged helix" evidence="7">
    <location>
        <begin position="460"/>
        <end position="539"/>
    </location>
</feature>
<accession>A0A9P5LLI7</accession>
<evidence type="ECO:0000259" key="8">
    <source>
        <dbReference type="Pfam" id="PF24883"/>
    </source>
</evidence>
<dbReference type="EMBL" id="JAANBB010000010">
    <property type="protein sequence ID" value="KAF7556652.1"/>
    <property type="molecule type" value="Genomic_DNA"/>
</dbReference>
<evidence type="ECO:0000256" key="4">
    <source>
        <dbReference type="ARBA" id="ARBA00023242"/>
    </source>
</evidence>
<dbReference type="GO" id="GO:0005634">
    <property type="term" value="C:nucleus"/>
    <property type="evidence" value="ECO:0007669"/>
    <property type="project" value="UniProtKB-SubCell"/>
</dbReference>
<evidence type="ECO:0000256" key="3">
    <source>
        <dbReference type="ARBA" id="ARBA00023043"/>
    </source>
</evidence>
<feature type="repeat" description="ANK" evidence="5">
    <location>
        <begin position="891"/>
        <end position="923"/>
    </location>
</feature>
<comment type="caution">
    <text evidence="9">The sequence shown here is derived from an EMBL/GenBank/DDBJ whole genome shotgun (WGS) entry which is preliminary data.</text>
</comment>
<evidence type="ECO:0000256" key="2">
    <source>
        <dbReference type="ARBA" id="ARBA00022737"/>
    </source>
</evidence>
<feature type="repeat" description="ANK" evidence="5">
    <location>
        <begin position="676"/>
        <end position="698"/>
    </location>
</feature>
<reference evidence="9" key="1">
    <citation type="submission" date="2020-03" db="EMBL/GenBank/DDBJ databases">
        <title>Draft Genome Sequence of Cylindrodendrum hubeiense.</title>
        <authorList>
            <person name="Buettner E."/>
            <person name="Kellner H."/>
        </authorList>
    </citation>
    <scope>NUCLEOTIDE SEQUENCE</scope>
    <source>
        <strain evidence="9">IHI 201604</strain>
    </source>
</reference>
<dbReference type="PANTHER" id="PTHR24126:SF14">
    <property type="entry name" value="ANK_REP_REGION DOMAIN-CONTAINING PROTEIN"/>
    <property type="match status" value="1"/>
</dbReference>
<dbReference type="SUPFAM" id="SSF48403">
    <property type="entry name" value="Ankyrin repeat"/>
    <property type="match status" value="2"/>
</dbReference>
<keyword evidence="10" id="KW-1185">Reference proteome</keyword>
<dbReference type="InterPro" id="IPR056884">
    <property type="entry name" value="NPHP3-like_N"/>
</dbReference>